<reference evidence="1" key="1">
    <citation type="submission" date="2015-12" db="EMBL/GenBank/DDBJ databases">
        <title>Gene expression during late stages of embryo sac development: a critical building block for successful pollen-pistil interactions.</title>
        <authorList>
            <person name="Liu Y."/>
            <person name="Joly V."/>
            <person name="Sabar M."/>
            <person name="Matton D.P."/>
        </authorList>
    </citation>
    <scope>NUCLEOTIDE SEQUENCE</scope>
</reference>
<accession>A0A0V0GHC1</accession>
<dbReference type="AlphaFoldDB" id="A0A0V0GHC1"/>
<name>A0A0V0GHC1_SOLCH</name>
<protein>
    <submittedName>
        <fullName evidence="1">Putative ovule protein</fullName>
    </submittedName>
</protein>
<dbReference type="EMBL" id="GEDG01038514">
    <property type="protein sequence ID" value="JAP07551.1"/>
    <property type="molecule type" value="Transcribed_RNA"/>
</dbReference>
<evidence type="ECO:0000313" key="1">
    <source>
        <dbReference type="EMBL" id="JAP07551.1"/>
    </source>
</evidence>
<organism evidence="1">
    <name type="scientific">Solanum chacoense</name>
    <name type="common">Chaco potato</name>
    <dbReference type="NCBI Taxonomy" id="4108"/>
    <lineage>
        <taxon>Eukaryota</taxon>
        <taxon>Viridiplantae</taxon>
        <taxon>Streptophyta</taxon>
        <taxon>Embryophyta</taxon>
        <taxon>Tracheophyta</taxon>
        <taxon>Spermatophyta</taxon>
        <taxon>Magnoliopsida</taxon>
        <taxon>eudicotyledons</taxon>
        <taxon>Gunneridae</taxon>
        <taxon>Pentapetalae</taxon>
        <taxon>asterids</taxon>
        <taxon>lamiids</taxon>
        <taxon>Solanales</taxon>
        <taxon>Solanaceae</taxon>
        <taxon>Solanoideae</taxon>
        <taxon>Solaneae</taxon>
        <taxon>Solanum</taxon>
    </lineage>
</organism>
<sequence>MLRKDVRLSICTNNMRVQSQLIIDNPLQFMLTTTHLMITTSLLNINGSEITLWRCIQRKVSVKMTITIGVPTWLKQQN</sequence>
<proteinExistence type="predicted"/>